<dbReference type="Pfam" id="PF15566">
    <property type="entry name" value="Imm32"/>
    <property type="match status" value="1"/>
</dbReference>
<evidence type="ECO:0000313" key="1">
    <source>
        <dbReference type="EMBL" id="WLS45972.1"/>
    </source>
</evidence>
<proteinExistence type="predicted"/>
<evidence type="ECO:0000313" key="2">
    <source>
        <dbReference type="Proteomes" id="UP001235874"/>
    </source>
</evidence>
<organism evidence="1 2">
    <name type="scientific">Micromonospora profundi</name>
    <dbReference type="NCBI Taxonomy" id="1420889"/>
    <lineage>
        <taxon>Bacteria</taxon>
        <taxon>Bacillati</taxon>
        <taxon>Actinomycetota</taxon>
        <taxon>Actinomycetes</taxon>
        <taxon>Micromonosporales</taxon>
        <taxon>Micromonosporaceae</taxon>
        <taxon>Micromonospora</taxon>
    </lineage>
</organism>
<accession>A0AAJ6HTR8</accession>
<sequence length="128" mass="13534">MDMQVLRSDATAEMELSGTRLDLLSLAQALRSDRETLLLNAEADPFPYSEALSTIESTCTSGDVVISLSTDSRALAFSGGSGELESLASTIVGFAEEGDDSAHLHVEYVPGHEYLSPNSEPLVIALTG</sequence>
<keyword evidence="2" id="KW-1185">Reference proteome</keyword>
<dbReference type="EMBL" id="CP130472">
    <property type="protein sequence ID" value="WLS45972.1"/>
    <property type="molecule type" value="Genomic_DNA"/>
</dbReference>
<gene>
    <name evidence="1" type="ORF">Q3V37_01410</name>
</gene>
<reference evidence="1 2" key="1">
    <citation type="submission" date="2023-07" db="EMBL/GenBank/DDBJ databases">
        <title>Micromonospora profundi TRM 95458 converts glycerol to a new osmotic compound.</title>
        <authorList>
            <person name="Lu D."/>
        </authorList>
    </citation>
    <scope>NUCLEOTIDE SEQUENCE [LARGE SCALE GENOMIC DNA]</scope>
    <source>
        <strain evidence="1 2">TRM95458</strain>
    </source>
</reference>
<name>A0AAJ6HTR8_9ACTN</name>
<dbReference type="InterPro" id="IPR029083">
    <property type="entry name" value="Imm32"/>
</dbReference>
<dbReference type="AlphaFoldDB" id="A0AAJ6HTR8"/>
<protein>
    <submittedName>
        <fullName evidence="1">Uncharacterized protein</fullName>
    </submittedName>
</protein>
<dbReference type="RefSeq" id="WP_306272642.1">
    <property type="nucleotide sequence ID" value="NZ_CP130472.1"/>
</dbReference>
<dbReference type="KEGG" id="mprn:Q3V37_01410"/>
<dbReference type="Proteomes" id="UP001235874">
    <property type="component" value="Chromosome"/>
</dbReference>